<organism evidence="2 3">
    <name type="scientific">Microlunatus panaciterrae</name>
    <dbReference type="NCBI Taxonomy" id="400768"/>
    <lineage>
        <taxon>Bacteria</taxon>
        <taxon>Bacillati</taxon>
        <taxon>Actinomycetota</taxon>
        <taxon>Actinomycetes</taxon>
        <taxon>Propionibacteriales</taxon>
        <taxon>Propionibacteriaceae</taxon>
        <taxon>Microlunatus</taxon>
    </lineage>
</organism>
<comment type="caution">
    <text evidence="2">The sequence shown here is derived from an EMBL/GenBank/DDBJ whole genome shotgun (WGS) entry which is preliminary data.</text>
</comment>
<dbReference type="InterPro" id="IPR050179">
    <property type="entry name" value="Trans_hexapeptide_repeat"/>
</dbReference>
<dbReference type="EMBL" id="JAFBCF010000001">
    <property type="protein sequence ID" value="MBM7798551.1"/>
    <property type="molecule type" value="Genomic_DNA"/>
</dbReference>
<dbReference type="Gene3D" id="2.160.10.10">
    <property type="entry name" value="Hexapeptide repeat proteins"/>
    <property type="match status" value="1"/>
</dbReference>
<dbReference type="Pfam" id="PF14602">
    <property type="entry name" value="Hexapep_2"/>
    <property type="match status" value="1"/>
</dbReference>
<dbReference type="SUPFAM" id="SSF51161">
    <property type="entry name" value="Trimeric LpxA-like enzymes"/>
    <property type="match status" value="1"/>
</dbReference>
<evidence type="ECO:0000256" key="1">
    <source>
        <dbReference type="SAM" id="MobiDB-lite"/>
    </source>
</evidence>
<dbReference type="InterPro" id="IPR001451">
    <property type="entry name" value="Hexapep"/>
</dbReference>
<protein>
    <submittedName>
        <fullName evidence="2">Acetyltransferase-like isoleucine patch superfamily enzyme</fullName>
    </submittedName>
</protein>
<sequence>MARVQATADVAEDAQLGEGTSIWHLAQVREGAILGQNCVIGRGAYVGSGVRMGDNCKLQNYALVYEPAILEDGVFVGPSVVFTNDHYPRSITPDGQLKRGDDWEAVGVTVRTGASIGARAVCVAPVTIGAWALVAAGSVVVKDVADFALVAGVPAKRIGWVGRAGVPLEQTADDRWRCPQTGELYAQDNESLTLLTSTPASSETPDTSMETTTS</sequence>
<dbReference type="PANTHER" id="PTHR43300:SF4">
    <property type="entry name" value="ACYL-[ACYL-CARRIER-PROTEIN]--UDP-N-ACETYLGLUCOSAMINE O-ACYLTRANSFERASE"/>
    <property type="match status" value="1"/>
</dbReference>
<dbReference type="InterPro" id="IPR011004">
    <property type="entry name" value="Trimer_LpxA-like_sf"/>
</dbReference>
<evidence type="ECO:0000313" key="3">
    <source>
        <dbReference type="Proteomes" id="UP000704762"/>
    </source>
</evidence>
<dbReference type="PANTHER" id="PTHR43300">
    <property type="entry name" value="ACETYLTRANSFERASE"/>
    <property type="match status" value="1"/>
</dbReference>
<keyword evidence="3" id="KW-1185">Reference proteome</keyword>
<dbReference type="CDD" id="cd03358">
    <property type="entry name" value="LbH_WxcM_N_like"/>
    <property type="match status" value="1"/>
</dbReference>
<feature type="region of interest" description="Disordered" evidence="1">
    <location>
        <begin position="195"/>
        <end position="214"/>
    </location>
</feature>
<dbReference type="RefSeq" id="WP_239578876.1">
    <property type="nucleotide sequence ID" value="NZ_BAAAQP010000002.1"/>
</dbReference>
<proteinExistence type="predicted"/>
<feature type="compositionally biased region" description="Low complexity" evidence="1">
    <location>
        <begin position="195"/>
        <end position="205"/>
    </location>
</feature>
<accession>A0ABS2RHS5</accession>
<reference evidence="2 3" key="1">
    <citation type="submission" date="2021-01" db="EMBL/GenBank/DDBJ databases">
        <title>Sequencing the genomes of 1000 actinobacteria strains.</title>
        <authorList>
            <person name="Klenk H.-P."/>
        </authorList>
    </citation>
    <scope>NUCLEOTIDE SEQUENCE [LARGE SCALE GENOMIC DNA]</scope>
    <source>
        <strain evidence="2 3">DSM 18662</strain>
    </source>
</reference>
<dbReference type="Proteomes" id="UP000704762">
    <property type="component" value="Unassembled WGS sequence"/>
</dbReference>
<name>A0ABS2RHS5_9ACTN</name>
<dbReference type="Pfam" id="PF00132">
    <property type="entry name" value="Hexapep"/>
    <property type="match status" value="1"/>
</dbReference>
<gene>
    <name evidence="2" type="ORF">JOE57_001472</name>
</gene>
<evidence type="ECO:0000313" key="2">
    <source>
        <dbReference type="EMBL" id="MBM7798551.1"/>
    </source>
</evidence>